<accession>A0A445FRT2</accession>
<dbReference type="Proteomes" id="UP000289340">
    <property type="component" value="Chromosome 18"/>
</dbReference>
<evidence type="ECO:0000313" key="1">
    <source>
        <dbReference type="EMBL" id="RZB51579.1"/>
    </source>
</evidence>
<reference evidence="1 2" key="1">
    <citation type="submission" date="2018-09" db="EMBL/GenBank/DDBJ databases">
        <title>A high-quality reference genome of wild soybean provides a powerful tool to mine soybean genomes.</title>
        <authorList>
            <person name="Xie M."/>
            <person name="Chung C.Y.L."/>
            <person name="Li M.-W."/>
            <person name="Wong F.-L."/>
            <person name="Chan T.-F."/>
            <person name="Lam H.-M."/>
        </authorList>
    </citation>
    <scope>NUCLEOTIDE SEQUENCE [LARGE SCALE GENOMIC DNA]</scope>
    <source>
        <strain evidence="2">cv. W05</strain>
        <tissue evidence="1">Hypocotyl of etiolated seedlings</tissue>
    </source>
</reference>
<proteinExistence type="predicted"/>
<keyword evidence="2" id="KW-1185">Reference proteome</keyword>
<name>A0A445FRT2_GLYSO</name>
<evidence type="ECO:0000313" key="2">
    <source>
        <dbReference type="Proteomes" id="UP000289340"/>
    </source>
</evidence>
<protein>
    <submittedName>
        <fullName evidence="1">Uncharacterized protein</fullName>
    </submittedName>
</protein>
<comment type="caution">
    <text evidence="1">The sequence shown here is derived from an EMBL/GenBank/DDBJ whole genome shotgun (WGS) entry which is preliminary data.</text>
</comment>
<dbReference type="AlphaFoldDB" id="A0A445FRT2"/>
<dbReference type="EMBL" id="QZWG01000018">
    <property type="protein sequence ID" value="RZB51579.1"/>
    <property type="molecule type" value="Genomic_DNA"/>
</dbReference>
<gene>
    <name evidence="1" type="ORF">D0Y65_048129</name>
</gene>
<sequence length="134" mass="14932">MLSEYKLQVAAFAHESQLSGGTPTSIFPSNICVTTFIDGRRVELGFTHHNQTIAILLNRLKSLSTSRSSTTAALKLFSFARYRTVITTRCSVLHWMQLNVPSAKYDFQQHNAKAVDINLCCNSFASPKSEIFGE</sequence>
<organism evidence="1 2">
    <name type="scientific">Glycine soja</name>
    <name type="common">Wild soybean</name>
    <dbReference type="NCBI Taxonomy" id="3848"/>
    <lineage>
        <taxon>Eukaryota</taxon>
        <taxon>Viridiplantae</taxon>
        <taxon>Streptophyta</taxon>
        <taxon>Embryophyta</taxon>
        <taxon>Tracheophyta</taxon>
        <taxon>Spermatophyta</taxon>
        <taxon>Magnoliopsida</taxon>
        <taxon>eudicotyledons</taxon>
        <taxon>Gunneridae</taxon>
        <taxon>Pentapetalae</taxon>
        <taxon>rosids</taxon>
        <taxon>fabids</taxon>
        <taxon>Fabales</taxon>
        <taxon>Fabaceae</taxon>
        <taxon>Papilionoideae</taxon>
        <taxon>50 kb inversion clade</taxon>
        <taxon>NPAAA clade</taxon>
        <taxon>indigoferoid/millettioid clade</taxon>
        <taxon>Phaseoleae</taxon>
        <taxon>Glycine</taxon>
        <taxon>Glycine subgen. Soja</taxon>
    </lineage>
</organism>